<organism evidence="4 5">
    <name type="scientific">Punica granatum</name>
    <name type="common">Pomegranate</name>
    <dbReference type="NCBI Taxonomy" id="22663"/>
    <lineage>
        <taxon>Eukaryota</taxon>
        <taxon>Viridiplantae</taxon>
        <taxon>Streptophyta</taxon>
        <taxon>Embryophyta</taxon>
        <taxon>Tracheophyta</taxon>
        <taxon>Spermatophyta</taxon>
        <taxon>Magnoliopsida</taxon>
        <taxon>eudicotyledons</taxon>
        <taxon>Gunneridae</taxon>
        <taxon>Pentapetalae</taxon>
        <taxon>rosids</taxon>
        <taxon>malvids</taxon>
        <taxon>Myrtales</taxon>
        <taxon>Lythraceae</taxon>
        <taxon>Punica</taxon>
    </lineage>
</organism>
<dbReference type="Proteomes" id="UP000233551">
    <property type="component" value="Unassembled WGS sequence"/>
</dbReference>
<evidence type="ECO:0000259" key="3">
    <source>
        <dbReference type="Pfam" id="PF00931"/>
    </source>
</evidence>
<evidence type="ECO:0000313" key="5">
    <source>
        <dbReference type="Proteomes" id="UP000233551"/>
    </source>
</evidence>
<accession>A0A2I0I081</accession>
<comment type="caution">
    <text evidence="4">The sequence shown here is derived from an EMBL/GenBank/DDBJ whole genome shotgun (WGS) entry which is preliminary data.</text>
</comment>
<keyword evidence="1" id="KW-0611">Plant defense</keyword>
<reference evidence="4 5" key="1">
    <citation type="submission" date="2017-11" db="EMBL/GenBank/DDBJ databases">
        <title>De-novo sequencing of pomegranate (Punica granatum L.) genome.</title>
        <authorList>
            <person name="Akparov Z."/>
            <person name="Amiraslanov A."/>
            <person name="Hajiyeva S."/>
            <person name="Abbasov M."/>
            <person name="Kaur K."/>
            <person name="Hamwieh A."/>
            <person name="Solovyev V."/>
            <person name="Salamov A."/>
            <person name="Braich B."/>
            <person name="Kosarev P."/>
            <person name="Mahmoud A."/>
            <person name="Hajiyev E."/>
            <person name="Babayeva S."/>
            <person name="Izzatullayeva V."/>
            <person name="Mammadov A."/>
            <person name="Mammadov A."/>
            <person name="Sharifova S."/>
            <person name="Ojaghi J."/>
            <person name="Eynullazada K."/>
            <person name="Bayramov B."/>
            <person name="Abdulazimova A."/>
            <person name="Shahmuradov I."/>
        </authorList>
    </citation>
    <scope>NUCLEOTIDE SEQUENCE [LARGE SCALE GENOMIC DNA]</scope>
    <source>
        <strain evidence="5">cv. AG2017</strain>
        <tissue evidence="4">Leaf</tissue>
    </source>
</reference>
<dbReference type="Pfam" id="PF00931">
    <property type="entry name" value="NB-ARC"/>
    <property type="match status" value="1"/>
</dbReference>
<dbReference type="PANTHER" id="PTHR36766:SF70">
    <property type="entry name" value="DISEASE RESISTANCE PROTEIN RGA4"/>
    <property type="match status" value="1"/>
</dbReference>
<proteinExistence type="predicted"/>
<evidence type="ECO:0000256" key="1">
    <source>
        <dbReference type="ARBA" id="ARBA00022821"/>
    </source>
</evidence>
<protein>
    <recommendedName>
        <fullName evidence="3">NB-ARC domain-containing protein</fullName>
    </recommendedName>
</protein>
<dbReference type="PANTHER" id="PTHR36766">
    <property type="entry name" value="PLANT BROAD-SPECTRUM MILDEW RESISTANCE PROTEIN RPW8"/>
    <property type="match status" value="1"/>
</dbReference>
<dbReference type="STRING" id="22663.A0A2I0I081"/>
<dbReference type="AlphaFoldDB" id="A0A2I0I081"/>
<evidence type="ECO:0000256" key="2">
    <source>
        <dbReference type="SAM" id="MobiDB-lite"/>
    </source>
</evidence>
<name>A0A2I0I081_PUNGR</name>
<feature type="compositionally biased region" description="Polar residues" evidence="2">
    <location>
        <begin position="14"/>
        <end position="29"/>
    </location>
</feature>
<gene>
    <name evidence="4" type="ORF">CRG98_042495</name>
</gene>
<dbReference type="Gene3D" id="3.40.50.300">
    <property type="entry name" value="P-loop containing nucleotide triphosphate hydrolases"/>
    <property type="match status" value="1"/>
</dbReference>
<dbReference type="InterPro" id="IPR027417">
    <property type="entry name" value="P-loop_NTPase"/>
</dbReference>
<dbReference type="SUPFAM" id="SSF52540">
    <property type="entry name" value="P-loop containing nucleoside triphosphate hydrolases"/>
    <property type="match status" value="1"/>
</dbReference>
<dbReference type="EMBL" id="PGOL01004548">
    <property type="protein sequence ID" value="PKI37160.1"/>
    <property type="molecule type" value="Genomic_DNA"/>
</dbReference>
<dbReference type="GO" id="GO:0043531">
    <property type="term" value="F:ADP binding"/>
    <property type="evidence" value="ECO:0007669"/>
    <property type="project" value="InterPro"/>
</dbReference>
<feature type="domain" description="NB-ARC" evidence="3">
    <location>
        <begin position="92"/>
        <end position="165"/>
    </location>
</feature>
<feature type="region of interest" description="Disordered" evidence="2">
    <location>
        <begin position="1"/>
        <end position="29"/>
    </location>
</feature>
<evidence type="ECO:0000313" key="4">
    <source>
        <dbReference type="EMBL" id="PKI37160.1"/>
    </source>
</evidence>
<dbReference type="InterPro" id="IPR002182">
    <property type="entry name" value="NB-ARC"/>
</dbReference>
<keyword evidence="5" id="KW-1185">Reference proteome</keyword>
<dbReference type="GO" id="GO:0006952">
    <property type="term" value="P:defense response"/>
    <property type="evidence" value="ECO:0007669"/>
    <property type="project" value="UniProtKB-KW"/>
</dbReference>
<sequence length="253" mass="28397">MHPLTVQVHKGQQKGISLRQSQTPNPANPSATLIAPIFDENYKCATPLCFRQVRLGGSNNAPLFIDSKLGGFRPTENGLASCRFSNGSLHSKDKKEIIEFLLNPDFEENVSVIPIVGFGGLGKTTLARLVFDNERAKEYFELKLWVCVSTNFDVGDILRKIVRECIGSLNMNELRNLLGEELVGKDYMMKMTRDHILENGFIKSLSNKQTIEETGHDYFMELLSFPLRPQTKGGRGCDPLCQAHRNHLGIYLP</sequence>